<feature type="transmembrane region" description="Helical" evidence="1">
    <location>
        <begin position="74"/>
        <end position="97"/>
    </location>
</feature>
<dbReference type="RefSeq" id="WP_157310036.1">
    <property type="nucleotide sequence ID" value="NZ_WRXN01000033.1"/>
</dbReference>
<keyword evidence="1" id="KW-1133">Transmembrane helix</keyword>
<keyword evidence="1" id="KW-0812">Transmembrane</keyword>
<evidence type="ECO:0000313" key="3">
    <source>
        <dbReference type="Proteomes" id="UP000461730"/>
    </source>
</evidence>
<protein>
    <submittedName>
        <fullName evidence="2">Uncharacterized protein</fullName>
    </submittedName>
</protein>
<evidence type="ECO:0000313" key="2">
    <source>
        <dbReference type="EMBL" id="MVT12622.1"/>
    </source>
</evidence>
<organism evidence="2 3">
    <name type="scientific">Chitinophaga tropicalis</name>
    <dbReference type="NCBI Taxonomy" id="2683588"/>
    <lineage>
        <taxon>Bacteria</taxon>
        <taxon>Pseudomonadati</taxon>
        <taxon>Bacteroidota</taxon>
        <taxon>Chitinophagia</taxon>
        <taxon>Chitinophagales</taxon>
        <taxon>Chitinophagaceae</taxon>
        <taxon>Chitinophaga</taxon>
    </lineage>
</organism>
<comment type="caution">
    <text evidence="2">The sequence shown here is derived from an EMBL/GenBank/DDBJ whole genome shotgun (WGS) entry which is preliminary data.</text>
</comment>
<reference evidence="2 3" key="1">
    <citation type="submission" date="2019-12" db="EMBL/GenBank/DDBJ databases">
        <title>Chitinophaga sp. strain ysch24 (GDMCC 1.1355), whole genome shotgun sequence.</title>
        <authorList>
            <person name="Zhang X."/>
        </authorList>
    </citation>
    <scope>NUCLEOTIDE SEQUENCE [LARGE SCALE GENOMIC DNA]</scope>
    <source>
        <strain evidence="3">ysch24</strain>
    </source>
</reference>
<dbReference type="Proteomes" id="UP000461730">
    <property type="component" value="Unassembled WGS sequence"/>
</dbReference>
<accession>A0A7K1UE17</accession>
<dbReference type="EMBL" id="WRXN01000033">
    <property type="protein sequence ID" value="MVT12622.1"/>
    <property type="molecule type" value="Genomic_DNA"/>
</dbReference>
<name>A0A7K1UE17_9BACT</name>
<keyword evidence="3" id="KW-1185">Reference proteome</keyword>
<feature type="transmembrane region" description="Helical" evidence="1">
    <location>
        <begin position="117"/>
        <end position="137"/>
    </location>
</feature>
<dbReference type="AlphaFoldDB" id="A0A7K1UE17"/>
<evidence type="ECO:0000256" key="1">
    <source>
        <dbReference type="SAM" id="Phobius"/>
    </source>
</evidence>
<gene>
    <name evidence="2" type="ORF">GO493_30515</name>
</gene>
<proteinExistence type="predicted"/>
<keyword evidence="1" id="KW-0472">Membrane</keyword>
<sequence>MKKNYCLLLLMLFTCVGSLEAKKLFIRVFDLQGHRTTKGAVIATTDTSVILLHGNERLEIPVKDIGIIKTKRAFVHPILTGAIIGSLSGALLGLIAHEDHDEASGYFIYETSVGEDIAAGALSGVVIGGVVGTIISATQRRRSIVINGDVKEWQQQKKFFDVILAALHME</sequence>